<sequence length="410" mass="46931">MRVLDDNKYNYIMLFSLFLFSFSIGTSKAGINISIVLLFITFLTKIVSTLSSISNKEKTLIYICYGAYITEAAISLYLHTFNDFFRFLEKNAFLLILPILAILFHDIRIRKHAIIFFISGVTISALYSIYNFVFVYDYALSARALGLIEYSRHVNVLILLFCLMITSIKYKMYIIPASIVTLITIASVIISGTRGGWIAFFTTSIIFFLFHYKKYIIHALIISVVLELISFNANLSFSNYIIDRIYSISDIDETSNSIRLTIWRNGIEFLIHTADSKPLDFLFGSGMLSSSKNYINYINSLPENVKQSYLMNGNLYGSTDFHNSLIDIFIKSGAIYSIVIISIIIYILKTCWSVKNRNHMKDSICLYSIGLISIMPFYSLLQDYSIYTIIFALALAISEWNKGRDIIHES</sequence>
<comment type="subcellular location">
    <subcellularLocation>
        <location evidence="1">Membrane</location>
        <topology evidence="1">Multi-pass membrane protein</topology>
    </subcellularLocation>
</comment>
<feature type="domain" description="O-antigen ligase-related" evidence="6">
    <location>
        <begin position="180"/>
        <end position="335"/>
    </location>
</feature>
<dbReference type="Pfam" id="PF04932">
    <property type="entry name" value="Wzy_C"/>
    <property type="match status" value="1"/>
</dbReference>
<dbReference type="STRING" id="1123498.VR7878_02212"/>
<dbReference type="InterPro" id="IPR051533">
    <property type="entry name" value="WaaL-like"/>
</dbReference>
<evidence type="ECO:0000256" key="3">
    <source>
        <dbReference type="ARBA" id="ARBA00022989"/>
    </source>
</evidence>
<keyword evidence="3 5" id="KW-1133">Transmembrane helix</keyword>
<feature type="transmembrane region" description="Helical" evidence="5">
    <location>
        <begin position="60"/>
        <end position="78"/>
    </location>
</feature>
<keyword evidence="7" id="KW-0436">Ligase</keyword>
<dbReference type="PANTHER" id="PTHR37422:SF13">
    <property type="entry name" value="LIPOPOLYSACCHARIDE BIOSYNTHESIS PROTEIN PA4999-RELATED"/>
    <property type="match status" value="1"/>
</dbReference>
<dbReference type="PANTHER" id="PTHR37422">
    <property type="entry name" value="TEICHURONIC ACID BIOSYNTHESIS PROTEIN TUAE"/>
    <property type="match status" value="1"/>
</dbReference>
<dbReference type="Proteomes" id="UP000188276">
    <property type="component" value="Unassembled WGS sequence"/>
</dbReference>
<keyword evidence="4 5" id="KW-0472">Membrane</keyword>
<feature type="transmembrane region" description="Helical" evidence="5">
    <location>
        <begin position="113"/>
        <end position="130"/>
    </location>
</feature>
<keyword evidence="2 5" id="KW-0812">Transmembrane</keyword>
<keyword evidence="8" id="KW-1185">Reference proteome</keyword>
<feature type="transmembrane region" description="Helical" evidence="5">
    <location>
        <begin position="9"/>
        <end position="25"/>
    </location>
</feature>
<accession>A0A1R4LL82</accession>
<feature type="transmembrane region" description="Helical" evidence="5">
    <location>
        <begin position="219"/>
        <end position="242"/>
    </location>
</feature>
<dbReference type="OrthoDB" id="5877873at2"/>
<dbReference type="GO" id="GO:0016874">
    <property type="term" value="F:ligase activity"/>
    <property type="evidence" value="ECO:0007669"/>
    <property type="project" value="UniProtKB-KW"/>
</dbReference>
<evidence type="ECO:0000259" key="6">
    <source>
        <dbReference type="Pfam" id="PF04932"/>
    </source>
</evidence>
<feature type="transmembrane region" description="Helical" evidence="5">
    <location>
        <begin position="196"/>
        <end position="212"/>
    </location>
</feature>
<dbReference type="GO" id="GO:0016020">
    <property type="term" value="C:membrane"/>
    <property type="evidence" value="ECO:0007669"/>
    <property type="project" value="UniProtKB-SubCell"/>
</dbReference>
<reference evidence="8" key="1">
    <citation type="submission" date="2017-02" db="EMBL/GenBank/DDBJ databases">
        <authorList>
            <person name="Rodrigo-Torres L."/>
            <person name="Arahal R.D."/>
            <person name="Lucena T."/>
        </authorList>
    </citation>
    <scope>NUCLEOTIDE SEQUENCE [LARGE SCALE GENOMIC DNA]</scope>
    <source>
        <strain evidence="8">CECT 7878</strain>
    </source>
</reference>
<dbReference type="EMBL" id="FULE01000031">
    <property type="protein sequence ID" value="SJN57265.1"/>
    <property type="molecule type" value="Genomic_DNA"/>
</dbReference>
<proteinExistence type="predicted"/>
<evidence type="ECO:0000256" key="5">
    <source>
        <dbReference type="SAM" id="Phobius"/>
    </source>
</evidence>
<evidence type="ECO:0000256" key="4">
    <source>
        <dbReference type="ARBA" id="ARBA00023136"/>
    </source>
</evidence>
<organism evidence="7 8">
    <name type="scientific">Vibrio ruber (strain DSM 16370 / JCM 11486 / BCRC 17186 / CECT 7878 / LMG 23124 / VR1)</name>
    <dbReference type="NCBI Taxonomy" id="1123498"/>
    <lineage>
        <taxon>Bacteria</taxon>
        <taxon>Pseudomonadati</taxon>
        <taxon>Pseudomonadota</taxon>
        <taxon>Gammaproteobacteria</taxon>
        <taxon>Vibrionales</taxon>
        <taxon>Vibrionaceae</taxon>
        <taxon>Vibrio</taxon>
    </lineage>
</organism>
<feature type="transmembrane region" description="Helical" evidence="5">
    <location>
        <begin position="328"/>
        <end position="348"/>
    </location>
</feature>
<evidence type="ECO:0000313" key="7">
    <source>
        <dbReference type="EMBL" id="SJN57265.1"/>
    </source>
</evidence>
<dbReference type="AlphaFoldDB" id="A0A1R4LL82"/>
<dbReference type="RefSeq" id="WP_159440453.1">
    <property type="nucleotide sequence ID" value="NZ_FULE01000031.1"/>
</dbReference>
<protein>
    <submittedName>
        <fullName evidence="7">O-Antigen ligase</fullName>
    </submittedName>
</protein>
<feature type="transmembrane region" description="Helical" evidence="5">
    <location>
        <begin position="84"/>
        <end position="104"/>
    </location>
</feature>
<evidence type="ECO:0000256" key="1">
    <source>
        <dbReference type="ARBA" id="ARBA00004141"/>
    </source>
</evidence>
<name>A0A1R4LL82_VIBR1</name>
<evidence type="ECO:0000313" key="8">
    <source>
        <dbReference type="Proteomes" id="UP000188276"/>
    </source>
</evidence>
<evidence type="ECO:0000256" key="2">
    <source>
        <dbReference type="ARBA" id="ARBA00022692"/>
    </source>
</evidence>
<gene>
    <name evidence="7" type="ORF">VR7878_02212</name>
</gene>
<dbReference type="InterPro" id="IPR007016">
    <property type="entry name" value="O-antigen_ligase-rel_domated"/>
</dbReference>